<evidence type="ECO:0000256" key="6">
    <source>
        <dbReference type="SAM" id="MobiDB-lite"/>
    </source>
</evidence>
<comment type="caution">
    <text evidence="9">The sequence shown here is derived from an EMBL/GenBank/DDBJ whole genome shotgun (WGS) entry which is preliminary data.</text>
</comment>
<feature type="transmembrane region" description="Helical" evidence="7">
    <location>
        <begin position="214"/>
        <end position="237"/>
    </location>
</feature>
<dbReference type="InterPro" id="IPR006634">
    <property type="entry name" value="TLC-dom"/>
</dbReference>
<dbReference type="OrthoDB" id="506011at2759"/>
<feature type="domain" description="TLC" evidence="8">
    <location>
        <begin position="78"/>
        <end position="289"/>
    </location>
</feature>
<evidence type="ECO:0000313" key="10">
    <source>
        <dbReference type="Proteomes" id="UP001055712"/>
    </source>
</evidence>
<evidence type="ECO:0000313" key="9">
    <source>
        <dbReference type="EMBL" id="KAI3425943.1"/>
    </source>
</evidence>
<dbReference type="Proteomes" id="UP001055712">
    <property type="component" value="Unassembled WGS sequence"/>
</dbReference>
<keyword evidence="4 5" id="KW-0472">Membrane</keyword>
<evidence type="ECO:0000256" key="5">
    <source>
        <dbReference type="PROSITE-ProRule" id="PRU00205"/>
    </source>
</evidence>
<evidence type="ECO:0000256" key="3">
    <source>
        <dbReference type="ARBA" id="ARBA00022989"/>
    </source>
</evidence>
<keyword evidence="10" id="KW-1185">Reference proteome</keyword>
<dbReference type="PANTHER" id="PTHR12560:SF0">
    <property type="entry name" value="LD18904P"/>
    <property type="match status" value="1"/>
</dbReference>
<feature type="region of interest" description="Disordered" evidence="6">
    <location>
        <begin position="312"/>
        <end position="362"/>
    </location>
</feature>
<protein>
    <recommendedName>
        <fullName evidence="8">TLC domain-containing protein</fullName>
    </recommendedName>
</protein>
<sequence length="362" mass="39865">MADTQRAGRLAWLIGTRDRPEYALEQPGFSHQGLEWELAGAVKMLVVLVVARFVFNMLLKGPTARLAARRGSDAHHRDGRRLLEELWVTAGNLLMLGAALYVMLRKNGGCWFLNTDTCLAGWPNIVAEPEVARYYQLELAWYLHMLLKPVLHYGLPDGRDMLVHHFASLALILVSYGTNLTRIGVVVLGIFAISNPLLHIAKICNQLSLGPLKIGGFMVFALAFFLSRVILVPLAVLKPALLDSRRYIPYAVEDFRFWYYVINVLLVGLYFMQLLWMRSIARVLSSASSHGSVAASDMSAKLDPAQRYATGTAQQAGAEVTADGSTPTQATQARHAGRGQQPQTPSPADLPTLGTADVRAEL</sequence>
<organism evidence="9 10">
    <name type="scientific">Chlorella vulgaris</name>
    <name type="common">Green alga</name>
    <dbReference type="NCBI Taxonomy" id="3077"/>
    <lineage>
        <taxon>Eukaryota</taxon>
        <taxon>Viridiplantae</taxon>
        <taxon>Chlorophyta</taxon>
        <taxon>core chlorophytes</taxon>
        <taxon>Trebouxiophyceae</taxon>
        <taxon>Chlorellales</taxon>
        <taxon>Chlorellaceae</taxon>
        <taxon>Chlorella clade</taxon>
        <taxon>Chlorella</taxon>
    </lineage>
</organism>
<dbReference type="PANTHER" id="PTHR12560">
    <property type="entry name" value="LONGEVITY ASSURANCE FACTOR 1 LAG1"/>
    <property type="match status" value="1"/>
</dbReference>
<dbReference type="InterPro" id="IPR016439">
    <property type="entry name" value="Lag1/Lac1-like"/>
</dbReference>
<keyword evidence="3 7" id="KW-1133">Transmembrane helix</keyword>
<accession>A0A9D4THP5</accession>
<evidence type="ECO:0000256" key="2">
    <source>
        <dbReference type="ARBA" id="ARBA00022692"/>
    </source>
</evidence>
<comment type="subcellular location">
    <subcellularLocation>
        <location evidence="1">Membrane</location>
        <topology evidence="1">Multi-pass membrane protein</topology>
    </subcellularLocation>
</comment>
<feature type="transmembrane region" description="Helical" evidence="7">
    <location>
        <begin position="257"/>
        <end position="276"/>
    </location>
</feature>
<proteinExistence type="predicted"/>
<keyword evidence="2 5" id="KW-0812">Transmembrane</keyword>
<reference evidence="9" key="2">
    <citation type="submission" date="2020-11" db="EMBL/GenBank/DDBJ databases">
        <authorList>
            <person name="Cecchin M."/>
            <person name="Marcolungo L."/>
            <person name="Rossato M."/>
            <person name="Girolomoni L."/>
            <person name="Cosentino E."/>
            <person name="Cuine S."/>
            <person name="Li-Beisson Y."/>
            <person name="Delledonne M."/>
            <person name="Ballottari M."/>
        </authorList>
    </citation>
    <scope>NUCLEOTIDE SEQUENCE</scope>
    <source>
        <strain evidence="9">211/11P</strain>
        <tissue evidence="9">Whole cell</tissue>
    </source>
</reference>
<dbReference type="AlphaFoldDB" id="A0A9D4THP5"/>
<reference evidence="9" key="1">
    <citation type="journal article" date="2019" name="Plant J.">
        <title>Chlorella vulgaris genome assembly and annotation reveals the molecular basis for metabolic acclimation to high light conditions.</title>
        <authorList>
            <person name="Cecchin M."/>
            <person name="Marcolungo L."/>
            <person name="Rossato M."/>
            <person name="Girolomoni L."/>
            <person name="Cosentino E."/>
            <person name="Cuine S."/>
            <person name="Li-Beisson Y."/>
            <person name="Delledonne M."/>
            <person name="Ballottari M."/>
        </authorList>
    </citation>
    <scope>NUCLEOTIDE SEQUENCE</scope>
    <source>
        <strain evidence="9">211/11P</strain>
    </source>
</reference>
<name>A0A9D4THP5_CHLVU</name>
<dbReference type="GO" id="GO:0050291">
    <property type="term" value="F:sphingosine N-acyltransferase activity"/>
    <property type="evidence" value="ECO:0007669"/>
    <property type="project" value="InterPro"/>
</dbReference>
<evidence type="ECO:0000259" key="8">
    <source>
        <dbReference type="PROSITE" id="PS50922"/>
    </source>
</evidence>
<gene>
    <name evidence="9" type="ORF">D9Q98_007913</name>
</gene>
<evidence type="ECO:0000256" key="1">
    <source>
        <dbReference type="ARBA" id="ARBA00004141"/>
    </source>
</evidence>
<dbReference type="PROSITE" id="PS50922">
    <property type="entry name" value="TLC"/>
    <property type="match status" value="1"/>
</dbReference>
<dbReference type="GO" id="GO:0005789">
    <property type="term" value="C:endoplasmic reticulum membrane"/>
    <property type="evidence" value="ECO:0007669"/>
    <property type="project" value="UniProtKB-SubCell"/>
</dbReference>
<feature type="compositionally biased region" description="Polar residues" evidence="6">
    <location>
        <begin position="323"/>
        <end position="332"/>
    </location>
</feature>
<dbReference type="SMART" id="SM00724">
    <property type="entry name" value="TLC"/>
    <property type="match status" value="1"/>
</dbReference>
<evidence type="ECO:0000256" key="7">
    <source>
        <dbReference type="SAM" id="Phobius"/>
    </source>
</evidence>
<feature type="transmembrane region" description="Helical" evidence="7">
    <location>
        <begin position="166"/>
        <end position="193"/>
    </location>
</feature>
<dbReference type="Pfam" id="PF03798">
    <property type="entry name" value="TRAM_LAG1_CLN8"/>
    <property type="match status" value="1"/>
</dbReference>
<evidence type="ECO:0000256" key="4">
    <source>
        <dbReference type="ARBA" id="ARBA00023136"/>
    </source>
</evidence>
<dbReference type="GO" id="GO:0046513">
    <property type="term" value="P:ceramide biosynthetic process"/>
    <property type="evidence" value="ECO:0007669"/>
    <property type="project" value="InterPro"/>
</dbReference>
<feature type="transmembrane region" description="Helical" evidence="7">
    <location>
        <begin position="86"/>
        <end position="104"/>
    </location>
</feature>
<dbReference type="EMBL" id="SIDB01000011">
    <property type="protein sequence ID" value="KAI3425943.1"/>
    <property type="molecule type" value="Genomic_DNA"/>
</dbReference>